<evidence type="ECO:0000313" key="12">
    <source>
        <dbReference type="EMBL" id="CAH1956445.1"/>
    </source>
</evidence>
<evidence type="ECO:0000313" key="28">
    <source>
        <dbReference type="EMBL" id="CAH1973442.1"/>
    </source>
</evidence>
<dbReference type="EMBL" id="CAKOFQ010006715">
    <property type="protein sequence ID" value="CAH1964485.1"/>
    <property type="molecule type" value="Genomic_DNA"/>
</dbReference>
<dbReference type="PANTHER" id="PTHR22930">
    <property type="match status" value="1"/>
</dbReference>
<evidence type="ECO:0000256" key="1">
    <source>
        <dbReference type="ARBA" id="ARBA00001968"/>
    </source>
</evidence>
<dbReference type="EMBL" id="CAKOFQ010006794">
    <property type="protein sequence ID" value="CAH1972045.1"/>
    <property type="molecule type" value="Genomic_DNA"/>
</dbReference>
<evidence type="ECO:0000313" key="32">
    <source>
        <dbReference type="EMBL" id="CAH1985131.1"/>
    </source>
</evidence>
<evidence type="ECO:0000313" key="25">
    <source>
        <dbReference type="EMBL" id="CAH1972045.1"/>
    </source>
</evidence>
<evidence type="ECO:0000313" key="24">
    <source>
        <dbReference type="EMBL" id="CAH1968458.1"/>
    </source>
</evidence>
<dbReference type="InterPro" id="IPR027806">
    <property type="entry name" value="HARBI1_dom"/>
</dbReference>
<dbReference type="EMBL" id="CAKOFQ010006662">
    <property type="protein sequence ID" value="CAH1955749.1"/>
    <property type="molecule type" value="Genomic_DNA"/>
</dbReference>
<keyword evidence="42" id="KW-1185">Reference proteome</keyword>
<evidence type="ECO:0000256" key="3">
    <source>
        <dbReference type="ARBA" id="ARBA00006958"/>
    </source>
</evidence>
<evidence type="ECO:0000313" key="19">
    <source>
        <dbReference type="EMBL" id="CAH1964717.1"/>
    </source>
</evidence>
<evidence type="ECO:0000313" key="22">
    <source>
        <dbReference type="EMBL" id="CAH1966447.1"/>
    </source>
</evidence>
<evidence type="ECO:0000313" key="34">
    <source>
        <dbReference type="EMBL" id="CAH1995997.1"/>
    </source>
</evidence>
<dbReference type="PANTHER" id="PTHR22930:SF269">
    <property type="entry name" value="NUCLEASE HARBI1-LIKE PROTEIN"/>
    <property type="match status" value="1"/>
</dbReference>
<evidence type="ECO:0000313" key="20">
    <source>
        <dbReference type="EMBL" id="CAH1965167.1"/>
    </source>
</evidence>
<name>A0A9P0K0G8_ACAOB</name>
<dbReference type="EMBL" id="CAKOFQ010007465">
    <property type="protein sequence ID" value="CAH2001706.1"/>
    <property type="molecule type" value="Genomic_DNA"/>
</dbReference>
<evidence type="ECO:0000313" key="10">
    <source>
        <dbReference type="EMBL" id="CAH1955749.1"/>
    </source>
</evidence>
<dbReference type="EMBL" id="CAKOFQ010006971">
    <property type="protein sequence ID" value="CAH1985131.1"/>
    <property type="molecule type" value="Genomic_DNA"/>
</dbReference>
<evidence type="ECO:0000313" key="16">
    <source>
        <dbReference type="EMBL" id="CAH1963714.1"/>
    </source>
</evidence>
<dbReference type="GO" id="GO:0016787">
    <property type="term" value="F:hydrolase activity"/>
    <property type="evidence" value="ECO:0007669"/>
    <property type="project" value="UniProtKB-KW"/>
</dbReference>
<evidence type="ECO:0000256" key="5">
    <source>
        <dbReference type="ARBA" id="ARBA00022723"/>
    </source>
</evidence>
<keyword evidence="4" id="KW-0540">Nuclease</keyword>
<dbReference type="AlphaFoldDB" id="A0A9P0K0G8"/>
<dbReference type="OrthoDB" id="1696965at2759"/>
<dbReference type="EMBL" id="CAKOFQ010006662">
    <property type="protein sequence ID" value="CAH1955766.1"/>
    <property type="molecule type" value="Genomic_DNA"/>
</dbReference>
<evidence type="ECO:0000313" key="15">
    <source>
        <dbReference type="EMBL" id="CAH1961819.1"/>
    </source>
</evidence>
<evidence type="ECO:0000259" key="8">
    <source>
        <dbReference type="Pfam" id="PF13359"/>
    </source>
</evidence>
<comment type="subcellular location">
    <subcellularLocation>
        <location evidence="2">Nucleus</location>
    </subcellularLocation>
</comment>
<dbReference type="EMBL" id="CAKOFQ010007051">
    <property type="protein sequence ID" value="CAH1988835.1"/>
    <property type="molecule type" value="Genomic_DNA"/>
</dbReference>
<evidence type="ECO:0000313" key="13">
    <source>
        <dbReference type="EMBL" id="CAH1958758.1"/>
    </source>
</evidence>
<evidence type="ECO:0000313" key="21">
    <source>
        <dbReference type="EMBL" id="CAH1966341.1"/>
    </source>
</evidence>
<evidence type="ECO:0000313" key="9">
    <source>
        <dbReference type="EMBL" id="CAH1954214.1"/>
    </source>
</evidence>
<dbReference type="EMBL" id="CAKOFQ010006679">
    <property type="protein sequence ID" value="CAH1958758.1"/>
    <property type="molecule type" value="Genomic_DNA"/>
</dbReference>
<dbReference type="EMBL" id="CAKOFQ010006665">
    <property type="protein sequence ID" value="CAH1956445.1"/>
    <property type="molecule type" value="Genomic_DNA"/>
</dbReference>
<evidence type="ECO:0000256" key="7">
    <source>
        <dbReference type="ARBA" id="ARBA00023242"/>
    </source>
</evidence>
<dbReference type="EMBL" id="CAKOFQ010006743">
    <property type="protein sequence ID" value="CAH1967352.1"/>
    <property type="molecule type" value="Genomic_DNA"/>
</dbReference>
<dbReference type="EMBL" id="CAKOFQ010007246">
    <property type="protein sequence ID" value="CAH1995997.1"/>
    <property type="molecule type" value="Genomic_DNA"/>
</dbReference>
<sequence>MAPSRVKKILLLESIALKVNRKKLKRSWVHEINICRKSFGEFYHLYRDARKYPEKFYEYLRMSKESFDLLLSHLDPYLCGIGTNFRERISAEQRLVITLRFLATGESYRSLALHFRLGVATVSNIVNHTCMVIWDTMKSDYLPKPTQATWHNKSQQYWTKWNFPNCIGSIDGKHIEVKCPSNTGSLYYNYKQYFSILLQALVDADCKLIAVDIGSFGRQSDGGNFRSSSLFRALDRKELDVPPDQCLPQTNIKAPLVIVGDEAYPLLPYLMRPYPRRNLDNSKRIFNYRLSRARRCAECAFGIMSGKWRILLKPIETKIETAINIVKAICILHNFVIEQEGFKTNKECQTGFSGDINPSTYTHSQYRFSEDAKRTREILTNYFVTTGAVEWQNQFSFVQ</sequence>
<keyword evidence="6" id="KW-0378">Hydrolase</keyword>
<dbReference type="EMBL" id="CAKOFQ010006809">
    <property type="protein sequence ID" value="CAH1973442.1"/>
    <property type="molecule type" value="Genomic_DNA"/>
</dbReference>
<dbReference type="EMBL" id="CAKOFQ010007639">
    <property type="protein sequence ID" value="CAH2005446.1"/>
    <property type="molecule type" value="Genomic_DNA"/>
</dbReference>
<dbReference type="EMBL" id="CAKOFQ010008009">
    <property type="protein sequence ID" value="CAH2010819.1"/>
    <property type="molecule type" value="Genomic_DNA"/>
</dbReference>
<dbReference type="EMBL" id="CAKOFQ010006753">
    <property type="protein sequence ID" value="CAH1968458.1"/>
    <property type="molecule type" value="Genomic_DNA"/>
</dbReference>
<dbReference type="EMBL" id="CAKOFQ010006910">
    <property type="protein sequence ID" value="CAH1981556.1"/>
    <property type="molecule type" value="Genomic_DNA"/>
</dbReference>
<evidence type="ECO:0000313" key="36">
    <source>
        <dbReference type="EMBL" id="CAH2001706.1"/>
    </source>
</evidence>
<dbReference type="EMBL" id="CAKOFQ010006863">
    <property type="protein sequence ID" value="CAH1977668.1"/>
    <property type="molecule type" value="Genomic_DNA"/>
</dbReference>
<evidence type="ECO:0000313" key="31">
    <source>
        <dbReference type="EMBL" id="CAH1981556.1"/>
    </source>
</evidence>
<keyword evidence="5" id="KW-0479">Metal-binding</keyword>
<comment type="similarity">
    <text evidence="3">Belongs to the HARBI1 family.</text>
</comment>
<gene>
    <name evidence="26" type="ORF">ACAOBT_LOCUS10068</name>
    <name evidence="27" type="ORF">ACAOBT_LOCUS10402</name>
    <name evidence="28" type="ORF">ACAOBT_LOCUS10563</name>
    <name evidence="29" type="ORF">ACAOBT_LOCUS10641</name>
    <name evidence="10" type="ORF">ACAOBT_LOCUS1208</name>
    <name evidence="11" type="ORF">ACAOBT_LOCUS1224</name>
    <name evidence="30" type="ORF">ACAOBT_LOCUS12805</name>
    <name evidence="31" type="ORF">ACAOBT_LOCUS14551</name>
    <name evidence="12" type="ORF">ACAOBT_LOCUS1567</name>
    <name evidence="32" type="ORF">ACAOBT_LOCUS16495</name>
    <name evidence="33" type="ORF">ACAOBT_LOCUS18689</name>
    <name evidence="34" type="ORF">ACAOBT_LOCUS22969</name>
    <name evidence="35" type="ORF">ACAOBT_LOCUS25127</name>
    <name evidence="36" type="ORF">ACAOBT_LOCUS26376</name>
    <name evidence="37" type="ORF">ACAOBT_LOCUS27650</name>
    <name evidence="13" type="ORF">ACAOBT_LOCUS2837</name>
    <name evidence="38" type="ORF">ACAOBT_LOCUS28541</name>
    <name evidence="39" type="ORF">ACAOBT_LOCUS28889</name>
    <name evidence="40" type="ORF">ACAOBT_LOCUS31799</name>
    <name evidence="41" type="ORF">ACAOBT_LOCUS34499</name>
    <name evidence="14" type="ORF">ACAOBT_LOCUS3917</name>
    <name evidence="9" type="ORF">ACAOBT_LOCUS424</name>
    <name evidence="15" type="ORF">ACAOBT_LOCUS4362</name>
    <name evidence="16" type="ORF">ACAOBT_LOCUS5356</name>
    <name evidence="17" type="ORF">ACAOBT_LOCUS5785</name>
    <name evidence="18" type="ORF">ACAOBT_LOCUS5826</name>
    <name evidence="19" type="ORF">ACAOBT_LOCUS5976</name>
    <name evidence="20" type="ORF">ACAOBT_LOCUS6201</name>
    <name evidence="21" type="ORF">ACAOBT_LOCUS6785</name>
    <name evidence="22" type="ORF">ACAOBT_LOCUS6845</name>
    <name evidence="23" type="ORF">ACAOBT_LOCUS7355</name>
    <name evidence="24" type="ORF">ACAOBT_LOCUS7858</name>
    <name evidence="25" type="ORF">ACAOBT_LOCUS9782</name>
</gene>
<evidence type="ECO:0000256" key="4">
    <source>
        <dbReference type="ARBA" id="ARBA00022722"/>
    </source>
</evidence>
<dbReference type="EMBL" id="CAKOFQ010006733">
    <property type="protein sequence ID" value="CAH1966341.1"/>
    <property type="molecule type" value="Genomic_DNA"/>
</dbReference>
<dbReference type="EMBL" id="CAKOFQ010006733">
    <property type="protein sequence ID" value="CAH1966447.1"/>
    <property type="molecule type" value="Genomic_DNA"/>
</dbReference>
<evidence type="ECO:0000256" key="2">
    <source>
        <dbReference type="ARBA" id="ARBA00004123"/>
    </source>
</evidence>
<dbReference type="Proteomes" id="UP001152888">
    <property type="component" value="Unassembled WGS sequence"/>
</dbReference>
<dbReference type="EMBL" id="CAKOFQ010008598">
    <property type="protein sequence ID" value="CAH2015077.1"/>
    <property type="molecule type" value="Genomic_DNA"/>
</dbReference>
<dbReference type="EMBL" id="CAKOFQ010006800">
    <property type="protein sequence ID" value="CAH1972571.1"/>
    <property type="molecule type" value="Genomic_DNA"/>
</dbReference>
<dbReference type="EMBL" id="CAKOFQ010007668">
    <property type="protein sequence ID" value="CAH2006053.1"/>
    <property type="molecule type" value="Genomic_DNA"/>
</dbReference>
<evidence type="ECO:0000313" key="40">
    <source>
        <dbReference type="EMBL" id="CAH2010819.1"/>
    </source>
</evidence>
<reference evidence="16" key="1">
    <citation type="submission" date="2022-03" db="EMBL/GenBank/DDBJ databases">
        <authorList>
            <person name="Sayadi A."/>
        </authorList>
    </citation>
    <scope>NUCLEOTIDE SEQUENCE</scope>
</reference>
<comment type="cofactor">
    <cofactor evidence="1">
        <name>a divalent metal cation</name>
        <dbReference type="ChEBI" id="CHEBI:60240"/>
    </cofactor>
</comment>
<evidence type="ECO:0000313" key="23">
    <source>
        <dbReference type="EMBL" id="CAH1967352.1"/>
    </source>
</evidence>
<evidence type="ECO:0000256" key="6">
    <source>
        <dbReference type="ARBA" id="ARBA00022801"/>
    </source>
</evidence>
<evidence type="ECO:0000313" key="11">
    <source>
        <dbReference type="EMBL" id="CAH1955766.1"/>
    </source>
</evidence>
<dbReference type="EMBL" id="CAKOFQ010007560">
    <property type="protein sequence ID" value="CAH2003830.1"/>
    <property type="molecule type" value="Genomic_DNA"/>
</dbReference>
<proteinExistence type="inferred from homology"/>
<dbReference type="EMBL" id="CAKOFQ010006709">
    <property type="protein sequence ID" value="CAH1963714.1"/>
    <property type="molecule type" value="Genomic_DNA"/>
</dbReference>
<dbReference type="EMBL" id="CAKOFQ010006653">
    <property type="protein sequence ID" value="CAH1954214.1"/>
    <property type="molecule type" value="Genomic_DNA"/>
</dbReference>
<dbReference type="GO" id="GO:0004518">
    <property type="term" value="F:nuclease activity"/>
    <property type="evidence" value="ECO:0007669"/>
    <property type="project" value="UniProtKB-KW"/>
</dbReference>
<dbReference type="EMBL" id="CAKOFQ010006697">
    <property type="protein sequence ID" value="CAH1961819.1"/>
    <property type="molecule type" value="Genomic_DNA"/>
</dbReference>
<evidence type="ECO:0000313" key="26">
    <source>
        <dbReference type="EMBL" id="CAH1972571.1"/>
    </source>
</evidence>
<dbReference type="EMBL" id="CAKOFQ010006811">
    <property type="protein sequence ID" value="CAH1973593.1"/>
    <property type="molecule type" value="Genomic_DNA"/>
</dbReference>
<evidence type="ECO:0000313" key="27">
    <source>
        <dbReference type="EMBL" id="CAH1973180.1"/>
    </source>
</evidence>
<feature type="domain" description="DDE Tnp4" evidence="8">
    <location>
        <begin position="170"/>
        <end position="334"/>
    </location>
</feature>
<dbReference type="GO" id="GO:0046872">
    <property type="term" value="F:metal ion binding"/>
    <property type="evidence" value="ECO:0007669"/>
    <property type="project" value="UniProtKB-KW"/>
</dbReference>
<dbReference type="GO" id="GO:0005634">
    <property type="term" value="C:nucleus"/>
    <property type="evidence" value="ECO:0007669"/>
    <property type="project" value="UniProtKB-SubCell"/>
</dbReference>
<keyword evidence="7" id="KW-0539">Nucleus</keyword>
<evidence type="ECO:0000313" key="14">
    <source>
        <dbReference type="EMBL" id="CAH1960991.1"/>
    </source>
</evidence>
<evidence type="ECO:0000313" key="42">
    <source>
        <dbReference type="Proteomes" id="UP001152888"/>
    </source>
</evidence>
<evidence type="ECO:0000313" key="17">
    <source>
        <dbReference type="EMBL" id="CAH1964407.1"/>
    </source>
</evidence>
<dbReference type="EMBL" id="CAKOFQ010007377">
    <property type="protein sequence ID" value="CAH1999695.1"/>
    <property type="molecule type" value="Genomic_DNA"/>
</dbReference>
<dbReference type="Pfam" id="PF13359">
    <property type="entry name" value="DDE_Tnp_4"/>
    <property type="match status" value="1"/>
</dbReference>
<dbReference type="InterPro" id="IPR045249">
    <property type="entry name" value="HARBI1-like"/>
</dbReference>
<evidence type="ECO:0000313" key="38">
    <source>
        <dbReference type="EMBL" id="CAH2005446.1"/>
    </source>
</evidence>
<dbReference type="EMBL" id="CAKOFQ010006718">
    <property type="protein sequence ID" value="CAH1964717.1"/>
    <property type="molecule type" value="Genomic_DNA"/>
</dbReference>
<evidence type="ECO:0000313" key="41">
    <source>
        <dbReference type="EMBL" id="CAH2015077.1"/>
    </source>
</evidence>
<dbReference type="EMBL" id="CAKOFQ010006722">
    <property type="protein sequence ID" value="CAH1965167.1"/>
    <property type="molecule type" value="Genomic_DNA"/>
</dbReference>
<dbReference type="EMBL" id="CAKOFQ010006715">
    <property type="protein sequence ID" value="CAH1964407.1"/>
    <property type="molecule type" value="Genomic_DNA"/>
</dbReference>
<accession>A0A9P0K0G8</accession>
<evidence type="ECO:0000313" key="35">
    <source>
        <dbReference type="EMBL" id="CAH1999695.1"/>
    </source>
</evidence>
<protein>
    <recommendedName>
        <fullName evidence="8">DDE Tnp4 domain-containing protein</fullName>
    </recommendedName>
</protein>
<dbReference type="EMBL" id="CAKOFQ010006805">
    <property type="protein sequence ID" value="CAH1973180.1"/>
    <property type="molecule type" value="Genomic_DNA"/>
</dbReference>
<evidence type="ECO:0000313" key="18">
    <source>
        <dbReference type="EMBL" id="CAH1964485.1"/>
    </source>
</evidence>
<dbReference type="EMBL" id="CAKOFQ010006691">
    <property type="protein sequence ID" value="CAH1960991.1"/>
    <property type="molecule type" value="Genomic_DNA"/>
</dbReference>
<evidence type="ECO:0000313" key="33">
    <source>
        <dbReference type="EMBL" id="CAH1988835.1"/>
    </source>
</evidence>
<evidence type="ECO:0000313" key="37">
    <source>
        <dbReference type="EMBL" id="CAH2003830.1"/>
    </source>
</evidence>
<evidence type="ECO:0000313" key="30">
    <source>
        <dbReference type="EMBL" id="CAH1977668.1"/>
    </source>
</evidence>
<evidence type="ECO:0000313" key="39">
    <source>
        <dbReference type="EMBL" id="CAH2006053.1"/>
    </source>
</evidence>
<comment type="caution">
    <text evidence="16">The sequence shown here is derived from an EMBL/GenBank/DDBJ whole genome shotgun (WGS) entry which is preliminary data.</text>
</comment>
<evidence type="ECO:0000313" key="29">
    <source>
        <dbReference type="EMBL" id="CAH1973593.1"/>
    </source>
</evidence>
<organism evidence="16 42">
    <name type="scientific">Acanthoscelides obtectus</name>
    <name type="common">Bean weevil</name>
    <name type="synonym">Bruchus obtectus</name>
    <dbReference type="NCBI Taxonomy" id="200917"/>
    <lineage>
        <taxon>Eukaryota</taxon>
        <taxon>Metazoa</taxon>
        <taxon>Ecdysozoa</taxon>
        <taxon>Arthropoda</taxon>
        <taxon>Hexapoda</taxon>
        <taxon>Insecta</taxon>
        <taxon>Pterygota</taxon>
        <taxon>Neoptera</taxon>
        <taxon>Endopterygota</taxon>
        <taxon>Coleoptera</taxon>
        <taxon>Polyphaga</taxon>
        <taxon>Cucujiformia</taxon>
        <taxon>Chrysomeloidea</taxon>
        <taxon>Chrysomelidae</taxon>
        <taxon>Bruchinae</taxon>
        <taxon>Bruchini</taxon>
        <taxon>Acanthoscelides</taxon>
    </lineage>
</organism>